<protein>
    <submittedName>
        <fullName evidence="1">Uncharacterized protein</fullName>
    </submittedName>
</protein>
<evidence type="ECO:0000313" key="1">
    <source>
        <dbReference type="EMBL" id="KAK3180233.1"/>
    </source>
</evidence>
<organism evidence="1 2">
    <name type="scientific">Dipteronia sinensis</name>
    <dbReference type="NCBI Taxonomy" id="43782"/>
    <lineage>
        <taxon>Eukaryota</taxon>
        <taxon>Viridiplantae</taxon>
        <taxon>Streptophyta</taxon>
        <taxon>Embryophyta</taxon>
        <taxon>Tracheophyta</taxon>
        <taxon>Spermatophyta</taxon>
        <taxon>Magnoliopsida</taxon>
        <taxon>eudicotyledons</taxon>
        <taxon>Gunneridae</taxon>
        <taxon>Pentapetalae</taxon>
        <taxon>rosids</taxon>
        <taxon>malvids</taxon>
        <taxon>Sapindales</taxon>
        <taxon>Sapindaceae</taxon>
        <taxon>Hippocastanoideae</taxon>
        <taxon>Acereae</taxon>
        <taxon>Dipteronia</taxon>
    </lineage>
</organism>
<dbReference type="Proteomes" id="UP001281410">
    <property type="component" value="Unassembled WGS sequence"/>
</dbReference>
<dbReference type="AlphaFoldDB" id="A0AAD9ZHS4"/>
<sequence>MAGSWKKRNRRLLQKEISPAAARREIDRRWRRCIAGSRRSGGRLPPEKRMSPLEMFSNEERLKFRAMKRDVWQFGFDR</sequence>
<evidence type="ECO:0000313" key="2">
    <source>
        <dbReference type="Proteomes" id="UP001281410"/>
    </source>
</evidence>
<dbReference type="EMBL" id="JANJYJ010000117">
    <property type="protein sequence ID" value="KAK3180233.1"/>
    <property type="molecule type" value="Genomic_DNA"/>
</dbReference>
<reference evidence="1" key="1">
    <citation type="journal article" date="2023" name="Plant J.">
        <title>Genome sequences and population genomics provide insights into the demographic history, inbreeding, and mutation load of two 'living fossil' tree species of Dipteronia.</title>
        <authorList>
            <person name="Feng Y."/>
            <person name="Comes H.P."/>
            <person name="Chen J."/>
            <person name="Zhu S."/>
            <person name="Lu R."/>
            <person name="Zhang X."/>
            <person name="Li P."/>
            <person name="Qiu J."/>
            <person name="Olsen K.M."/>
            <person name="Qiu Y."/>
        </authorList>
    </citation>
    <scope>NUCLEOTIDE SEQUENCE</scope>
    <source>
        <strain evidence="1">NBL</strain>
    </source>
</reference>
<keyword evidence="2" id="KW-1185">Reference proteome</keyword>
<comment type="caution">
    <text evidence="1">The sequence shown here is derived from an EMBL/GenBank/DDBJ whole genome shotgun (WGS) entry which is preliminary data.</text>
</comment>
<proteinExistence type="predicted"/>
<gene>
    <name evidence="1" type="ORF">Dsin_000122</name>
</gene>
<name>A0AAD9ZHS4_9ROSI</name>
<accession>A0AAD9ZHS4</accession>